<proteinExistence type="predicted"/>
<keyword evidence="2" id="KW-1185">Reference proteome</keyword>
<dbReference type="RefSeq" id="WP_176952395.1">
    <property type="nucleotide sequence ID" value="NZ_JABXYK010000027.1"/>
</dbReference>
<evidence type="ECO:0000313" key="1">
    <source>
        <dbReference type="EMBL" id="NVP58497.1"/>
    </source>
</evidence>
<reference evidence="1 2" key="1">
    <citation type="submission" date="2020-06" db="EMBL/GenBank/DDBJ databases">
        <title>Rhizobium sp.nov. isolated from the tomato plant.</title>
        <authorList>
            <person name="Thin K.K."/>
            <person name="Zhang X."/>
            <person name="He S."/>
        </authorList>
    </citation>
    <scope>NUCLEOTIDE SEQUENCE [LARGE SCALE GENOMIC DNA]</scope>
    <source>
        <strain evidence="1 2">DBTS2</strain>
    </source>
</reference>
<comment type="caution">
    <text evidence="1">The sequence shown here is derived from an EMBL/GenBank/DDBJ whole genome shotgun (WGS) entry which is preliminary data.</text>
</comment>
<dbReference type="CDD" id="cd00761">
    <property type="entry name" value="Glyco_tranf_GTA_type"/>
    <property type="match status" value="1"/>
</dbReference>
<dbReference type="Pfam" id="PF13704">
    <property type="entry name" value="Glyco_tranf_2_4"/>
    <property type="match status" value="1"/>
</dbReference>
<dbReference type="Proteomes" id="UP000659172">
    <property type="component" value="Unassembled WGS sequence"/>
</dbReference>
<accession>A0ABX2QL10</accession>
<protein>
    <submittedName>
        <fullName evidence="1">Glycosyltransferase family 2 protein</fullName>
    </submittedName>
</protein>
<dbReference type="SUPFAM" id="SSF53448">
    <property type="entry name" value="Nucleotide-diphospho-sugar transferases"/>
    <property type="match status" value="1"/>
</dbReference>
<dbReference type="InterPro" id="IPR029044">
    <property type="entry name" value="Nucleotide-diphossugar_trans"/>
</dbReference>
<dbReference type="EMBL" id="JABXYK010000027">
    <property type="protein sequence ID" value="NVP58497.1"/>
    <property type="molecule type" value="Genomic_DNA"/>
</dbReference>
<evidence type="ECO:0000313" key="2">
    <source>
        <dbReference type="Proteomes" id="UP000659172"/>
    </source>
</evidence>
<organism evidence="1 2">
    <name type="scientific">Mycoplana rhizolycopersici</name>
    <dbReference type="NCBI Taxonomy" id="2746702"/>
    <lineage>
        <taxon>Bacteria</taxon>
        <taxon>Pseudomonadati</taxon>
        <taxon>Pseudomonadota</taxon>
        <taxon>Alphaproteobacteria</taxon>
        <taxon>Hyphomicrobiales</taxon>
        <taxon>Rhizobiaceae</taxon>
        <taxon>Mycoplana</taxon>
    </lineage>
</organism>
<sequence length="365" mass="41156">MEKPRLARIDGRQSHDGGGVIGAYLVVRNEGDRLPHLLDYHRRLGVERFFVCDNGSDDGSTDFLLSQGDCVVYHTAESFGEAGCGMNWINAMVARHGESGWCLFIDADELLVYPHAEKVGLGQFCRFLEKSGHEGMFATMVDMYADGPVADAVYVRGTPFVETCPYFDADYVVRQKASLPFSNRFLDVEAVGGPRLRVFYPRYHRMNIWEMAVARAMRNLRQHRLGKMIGMQRSSLGSLPPDITKVPLMRGKPGRRWATNHRTEPLAIAPVTGALLHFKLFSTFDEKARSEVSRGEHWDAGVEYRRYVALHEKRASVSFMYENSRRYRSSGDLLQCGIIRSTDALDRYAAAPMPAARPRIVSVNP</sequence>
<gene>
    <name evidence="1" type="ORF">HV823_25015</name>
</gene>
<name>A0ABX2QL10_9HYPH</name>